<evidence type="ECO:0000313" key="4">
    <source>
        <dbReference type="Proteomes" id="UP000636800"/>
    </source>
</evidence>
<reference evidence="4 5" key="1">
    <citation type="journal article" date="2020" name="Nat. Food">
        <title>A phased Vanilla planifolia genome enables genetic improvement of flavour and production.</title>
        <authorList>
            <person name="Hasing T."/>
            <person name="Tang H."/>
            <person name="Brym M."/>
            <person name="Khazi F."/>
            <person name="Huang T."/>
            <person name="Chambers A.H."/>
        </authorList>
    </citation>
    <scope>NUCLEOTIDE SEQUENCE [LARGE SCALE GENOMIC DNA]</scope>
    <source>
        <tissue evidence="2">Leaf</tissue>
    </source>
</reference>
<dbReference type="Proteomes" id="UP000639772">
    <property type="component" value="Chromosome 3"/>
</dbReference>
<comment type="caution">
    <text evidence="2">The sequence shown here is derived from an EMBL/GenBank/DDBJ whole genome shotgun (WGS) entry which is preliminary data.</text>
</comment>
<feature type="compositionally biased region" description="Basic and acidic residues" evidence="1">
    <location>
        <begin position="1"/>
        <end position="11"/>
    </location>
</feature>
<sequence length="83" mass="9667">MHGKAEMEGSRRRLNTTSSVLRTPSGPWSDASEGRLHPVHDYMQDQRICPLGRRQQRDETHGRIWKLKVFARVRCFLSGRSFT</sequence>
<feature type="region of interest" description="Disordered" evidence="1">
    <location>
        <begin position="1"/>
        <end position="36"/>
    </location>
</feature>
<dbReference type="AlphaFoldDB" id="A0A835RNM8"/>
<dbReference type="EMBL" id="JADCNL010000003">
    <property type="protein sequence ID" value="KAG0489282.1"/>
    <property type="molecule type" value="Genomic_DNA"/>
</dbReference>
<accession>A0A835RNM8</accession>
<keyword evidence="4" id="KW-1185">Reference proteome</keyword>
<dbReference type="Proteomes" id="UP000636800">
    <property type="component" value="Chromosome 3"/>
</dbReference>
<organism evidence="2 4">
    <name type="scientific">Vanilla planifolia</name>
    <name type="common">Vanilla</name>
    <dbReference type="NCBI Taxonomy" id="51239"/>
    <lineage>
        <taxon>Eukaryota</taxon>
        <taxon>Viridiplantae</taxon>
        <taxon>Streptophyta</taxon>
        <taxon>Embryophyta</taxon>
        <taxon>Tracheophyta</taxon>
        <taxon>Spermatophyta</taxon>
        <taxon>Magnoliopsida</taxon>
        <taxon>Liliopsida</taxon>
        <taxon>Asparagales</taxon>
        <taxon>Orchidaceae</taxon>
        <taxon>Vanilloideae</taxon>
        <taxon>Vanilleae</taxon>
        <taxon>Vanilla</taxon>
    </lineage>
</organism>
<evidence type="ECO:0000313" key="5">
    <source>
        <dbReference type="Proteomes" id="UP000639772"/>
    </source>
</evidence>
<dbReference type="EMBL" id="JADCNM010000003">
    <property type="protein sequence ID" value="KAG0491110.1"/>
    <property type="molecule type" value="Genomic_DNA"/>
</dbReference>
<evidence type="ECO:0000313" key="2">
    <source>
        <dbReference type="EMBL" id="KAG0489282.1"/>
    </source>
</evidence>
<name>A0A835RNM8_VANPL</name>
<evidence type="ECO:0000313" key="3">
    <source>
        <dbReference type="EMBL" id="KAG0491110.1"/>
    </source>
</evidence>
<evidence type="ECO:0000256" key="1">
    <source>
        <dbReference type="SAM" id="MobiDB-lite"/>
    </source>
</evidence>
<proteinExistence type="predicted"/>
<gene>
    <name evidence="3" type="ORF">HPP92_007973</name>
    <name evidence="2" type="ORF">HPP92_008093</name>
</gene>
<protein>
    <submittedName>
        <fullName evidence="2">Uncharacterized protein</fullName>
    </submittedName>
</protein>